<dbReference type="Gene3D" id="3.40.50.2300">
    <property type="match status" value="1"/>
</dbReference>
<feature type="region of interest" description="Disordered" evidence="4">
    <location>
        <begin position="14"/>
        <end position="71"/>
    </location>
</feature>
<evidence type="ECO:0000256" key="2">
    <source>
        <dbReference type="ARBA" id="ARBA00023012"/>
    </source>
</evidence>
<dbReference type="AlphaFoldDB" id="A0A9W8AXW8"/>
<evidence type="ECO:0000313" key="7">
    <source>
        <dbReference type="Proteomes" id="UP001151582"/>
    </source>
</evidence>
<protein>
    <submittedName>
        <fullName evidence="6">Response regulator</fullName>
    </submittedName>
</protein>
<evidence type="ECO:0000256" key="4">
    <source>
        <dbReference type="SAM" id="MobiDB-lite"/>
    </source>
</evidence>
<feature type="domain" description="Response regulatory" evidence="5">
    <location>
        <begin position="81"/>
        <end position="281"/>
    </location>
</feature>
<dbReference type="PANTHER" id="PTHR45339:SF1">
    <property type="entry name" value="HYBRID SIGNAL TRANSDUCTION HISTIDINE KINASE J"/>
    <property type="match status" value="1"/>
</dbReference>
<dbReference type="SUPFAM" id="SSF52172">
    <property type="entry name" value="CheY-like"/>
    <property type="match status" value="2"/>
</dbReference>
<sequence length="317" mass="34761">PSAILPEGDLLLDGDNLLERQPSGAPPILTSQPLHPDHDLGPGRFGRSPAEAALSRHSRLTRTSSLSPSKSPFNLSIPPIKVLIVEDNLVDRRIINRFMTNHGVKHELASTGKEAIEKWNQDHFHLVFMDLQLPDMSGIEITREIRRLEDQRIHGSAHLEGFTMASSTTPVTASLTDLLPDQPVMQPPGPCPMVETLDPQVYPNGGPAAVQLPPFSAAQSPDLSTPTMGISNAHGSPAIIVALTASNLDTDRLAAYGAGCNDFLIKPIDTHWMKQKLLEWGAMHALIDFEGFKTWKVADARRLEYKANKRFETKLSS</sequence>
<organism evidence="6 7">
    <name type="scientific">Dimargaris verticillata</name>
    <dbReference type="NCBI Taxonomy" id="2761393"/>
    <lineage>
        <taxon>Eukaryota</taxon>
        <taxon>Fungi</taxon>
        <taxon>Fungi incertae sedis</taxon>
        <taxon>Zoopagomycota</taxon>
        <taxon>Kickxellomycotina</taxon>
        <taxon>Dimargaritomycetes</taxon>
        <taxon>Dimargaritales</taxon>
        <taxon>Dimargaritaceae</taxon>
        <taxon>Dimargaris</taxon>
    </lineage>
</organism>
<dbReference type="Pfam" id="PF00072">
    <property type="entry name" value="Response_reg"/>
    <property type="match status" value="1"/>
</dbReference>
<dbReference type="PROSITE" id="PS50110">
    <property type="entry name" value="RESPONSE_REGULATORY"/>
    <property type="match status" value="1"/>
</dbReference>
<evidence type="ECO:0000256" key="3">
    <source>
        <dbReference type="PROSITE-ProRule" id="PRU00169"/>
    </source>
</evidence>
<dbReference type="PANTHER" id="PTHR45339">
    <property type="entry name" value="HYBRID SIGNAL TRANSDUCTION HISTIDINE KINASE J"/>
    <property type="match status" value="1"/>
</dbReference>
<evidence type="ECO:0000313" key="6">
    <source>
        <dbReference type="EMBL" id="KAJ1970536.1"/>
    </source>
</evidence>
<name>A0A9W8AXW8_9FUNG</name>
<dbReference type="SMART" id="SM00448">
    <property type="entry name" value="REC"/>
    <property type="match status" value="1"/>
</dbReference>
<accession>A0A9W8AXW8</accession>
<dbReference type="OrthoDB" id="60033at2759"/>
<feature type="modified residue" description="4-aspartylphosphate" evidence="3">
    <location>
        <position position="130"/>
    </location>
</feature>
<evidence type="ECO:0000256" key="1">
    <source>
        <dbReference type="ARBA" id="ARBA00022553"/>
    </source>
</evidence>
<keyword evidence="2" id="KW-0902">Two-component regulatory system</keyword>
<dbReference type="InterPro" id="IPR011006">
    <property type="entry name" value="CheY-like_superfamily"/>
</dbReference>
<dbReference type="GO" id="GO:0000156">
    <property type="term" value="F:phosphorelay response regulator activity"/>
    <property type="evidence" value="ECO:0007669"/>
    <property type="project" value="UniProtKB-ARBA"/>
</dbReference>
<dbReference type="FunFam" id="3.40.50.2300:FF:000146">
    <property type="entry name" value="Putative two-component response regulator SSK1p"/>
    <property type="match status" value="1"/>
</dbReference>
<comment type="caution">
    <text evidence="6">The sequence shown here is derived from an EMBL/GenBank/DDBJ whole genome shotgun (WGS) entry which is preliminary data.</text>
</comment>
<dbReference type="EMBL" id="JANBQB010001730">
    <property type="protein sequence ID" value="KAJ1970536.1"/>
    <property type="molecule type" value="Genomic_DNA"/>
</dbReference>
<keyword evidence="1 3" id="KW-0597">Phosphoprotein</keyword>
<feature type="non-terminal residue" evidence="6">
    <location>
        <position position="1"/>
    </location>
</feature>
<feature type="compositionally biased region" description="Low complexity" evidence="4">
    <location>
        <begin position="61"/>
        <end position="71"/>
    </location>
</feature>
<dbReference type="CDD" id="cd17546">
    <property type="entry name" value="REC_hyHK_CKI1_RcsC-like"/>
    <property type="match status" value="1"/>
</dbReference>
<reference evidence="6" key="1">
    <citation type="submission" date="2022-07" db="EMBL/GenBank/DDBJ databases">
        <title>Phylogenomic reconstructions and comparative analyses of Kickxellomycotina fungi.</title>
        <authorList>
            <person name="Reynolds N.K."/>
            <person name="Stajich J.E."/>
            <person name="Barry K."/>
            <person name="Grigoriev I.V."/>
            <person name="Crous P."/>
            <person name="Smith M.E."/>
        </authorList>
    </citation>
    <scope>NUCLEOTIDE SEQUENCE</scope>
    <source>
        <strain evidence="6">RSA 567</strain>
    </source>
</reference>
<keyword evidence="7" id="KW-1185">Reference proteome</keyword>
<gene>
    <name evidence="6" type="primary">MgSsk1</name>
    <name evidence="6" type="ORF">H4R34_006030</name>
</gene>
<dbReference type="InterPro" id="IPR001789">
    <property type="entry name" value="Sig_transdc_resp-reg_receiver"/>
</dbReference>
<dbReference type="Proteomes" id="UP001151582">
    <property type="component" value="Unassembled WGS sequence"/>
</dbReference>
<proteinExistence type="predicted"/>
<evidence type="ECO:0000259" key="5">
    <source>
        <dbReference type="PROSITE" id="PS50110"/>
    </source>
</evidence>